<protein>
    <submittedName>
        <fullName evidence="1">Uncharacterized protein</fullName>
    </submittedName>
</protein>
<dbReference type="HOGENOM" id="CLU_840080_0_0_1"/>
<reference evidence="1 2" key="1">
    <citation type="journal article" date="2011" name="Science">
        <title>The ecoresponsive genome of Daphnia pulex.</title>
        <authorList>
            <person name="Colbourne J.K."/>
            <person name="Pfrender M.E."/>
            <person name="Gilbert D."/>
            <person name="Thomas W.K."/>
            <person name="Tucker A."/>
            <person name="Oakley T.H."/>
            <person name="Tokishita S."/>
            <person name="Aerts A."/>
            <person name="Arnold G.J."/>
            <person name="Basu M.K."/>
            <person name="Bauer D.J."/>
            <person name="Caceres C.E."/>
            <person name="Carmel L."/>
            <person name="Casola C."/>
            <person name="Choi J.H."/>
            <person name="Detter J.C."/>
            <person name="Dong Q."/>
            <person name="Dusheyko S."/>
            <person name="Eads B.D."/>
            <person name="Frohlich T."/>
            <person name="Geiler-Samerotte K.A."/>
            <person name="Gerlach D."/>
            <person name="Hatcher P."/>
            <person name="Jogdeo S."/>
            <person name="Krijgsveld J."/>
            <person name="Kriventseva E.V."/>
            <person name="Kultz D."/>
            <person name="Laforsch C."/>
            <person name="Lindquist E."/>
            <person name="Lopez J."/>
            <person name="Manak J.R."/>
            <person name="Muller J."/>
            <person name="Pangilinan J."/>
            <person name="Patwardhan R.P."/>
            <person name="Pitluck S."/>
            <person name="Pritham E.J."/>
            <person name="Rechtsteiner A."/>
            <person name="Rho M."/>
            <person name="Rogozin I.B."/>
            <person name="Sakarya O."/>
            <person name="Salamov A."/>
            <person name="Schaack S."/>
            <person name="Shapiro H."/>
            <person name="Shiga Y."/>
            <person name="Skalitzky C."/>
            <person name="Smith Z."/>
            <person name="Souvorov A."/>
            <person name="Sung W."/>
            <person name="Tang Z."/>
            <person name="Tsuchiya D."/>
            <person name="Tu H."/>
            <person name="Vos H."/>
            <person name="Wang M."/>
            <person name="Wolf Y.I."/>
            <person name="Yamagata H."/>
            <person name="Yamada T."/>
            <person name="Ye Y."/>
            <person name="Shaw J.R."/>
            <person name="Andrews J."/>
            <person name="Crease T.J."/>
            <person name="Tang H."/>
            <person name="Lucas S.M."/>
            <person name="Robertson H.M."/>
            <person name="Bork P."/>
            <person name="Koonin E.V."/>
            <person name="Zdobnov E.M."/>
            <person name="Grigoriev I.V."/>
            <person name="Lynch M."/>
            <person name="Boore J.L."/>
        </authorList>
    </citation>
    <scope>NUCLEOTIDE SEQUENCE [LARGE SCALE GENOMIC DNA]</scope>
</reference>
<accession>E9HFG7</accession>
<evidence type="ECO:0000313" key="2">
    <source>
        <dbReference type="Proteomes" id="UP000000305"/>
    </source>
</evidence>
<organism evidence="1 2">
    <name type="scientific">Daphnia pulex</name>
    <name type="common">Water flea</name>
    <dbReference type="NCBI Taxonomy" id="6669"/>
    <lineage>
        <taxon>Eukaryota</taxon>
        <taxon>Metazoa</taxon>
        <taxon>Ecdysozoa</taxon>
        <taxon>Arthropoda</taxon>
        <taxon>Crustacea</taxon>
        <taxon>Branchiopoda</taxon>
        <taxon>Diplostraca</taxon>
        <taxon>Cladocera</taxon>
        <taxon>Anomopoda</taxon>
        <taxon>Daphniidae</taxon>
        <taxon>Daphnia</taxon>
    </lineage>
</organism>
<dbReference type="Proteomes" id="UP000000305">
    <property type="component" value="Unassembled WGS sequence"/>
</dbReference>
<gene>
    <name evidence="1" type="ORF">DAPPUDRAFT_258480</name>
</gene>
<proteinExistence type="predicted"/>
<name>E9HFG7_DAPPU</name>
<dbReference type="AlphaFoldDB" id="E9HFG7"/>
<dbReference type="InParanoid" id="E9HFG7"/>
<dbReference type="KEGG" id="dpx:DAPPUDRAFT_258480"/>
<evidence type="ECO:0000313" key="1">
    <source>
        <dbReference type="EMBL" id="EFX69527.1"/>
    </source>
</evidence>
<dbReference type="EMBL" id="GL732635">
    <property type="protein sequence ID" value="EFX69527.1"/>
    <property type="molecule type" value="Genomic_DNA"/>
</dbReference>
<keyword evidence="2" id="KW-1185">Reference proteome</keyword>
<sequence>MDALKVQLLFQVVVKKSTYKFYLVSPSPSLQAKLSVYHFGLGNVDSPGSITTLPYDTTPNYSTTTGSVTFEADCTPYVSVSCPLVSCQSIDNQLPLREFSSVESSPRCTKFVAFCSFSPDMSRILEFKQSKSTSWESKSSKHEVEMASDLNLDLDADADLENSFGMFLENNEVSSSNRQFDGFKQQQLDDVYHIWRVSIGGEERREANIPDNGPIPPIVISRVATASPILLLCLDRFKIFKEAKLARGVKSATKEPTTIATTRQQPYSGNAILPDFLPNPPWEQTVDMEAQPADVVANIDQLNLQSTPMVSSPSQVPFPVPFPSVIRQHLK</sequence>